<evidence type="ECO:0000256" key="1">
    <source>
        <dbReference type="ARBA" id="ARBA00022676"/>
    </source>
</evidence>
<dbReference type="Pfam" id="PF00534">
    <property type="entry name" value="Glycos_transf_1"/>
    <property type="match status" value="1"/>
</dbReference>
<gene>
    <name evidence="4" type="ORF">GGP83_003163</name>
</gene>
<feature type="domain" description="Glycosyl transferase family 1" evidence="3">
    <location>
        <begin position="213"/>
        <end position="376"/>
    </location>
</feature>
<dbReference type="PANTHER" id="PTHR12526:SF510">
    <property type="entry name" value="D-INOSITOL 3-PHOSPHATE GLYCOSYLTRANSFERASE"/>
    <property type="match status" value="1"/>
</dbReference>
<accession>A0A9X2UBA9</accession>
<dbReference type="Gene3D" id="3.40.50.2000">
    <property type="entry name" value="Glycogen Phosphorylase B"/>
    <property type="match status" value="2"/>
</dbReference>
<dbReference type="InterPro" id="IPR001296">
    <property type="entry name" value="Glyco_trans_1"/>
</dbReference>
<dbReference type="RefSeq" id="WP_259082514.1">
    <property type="nucleotide sequence ID" value="NZ_JANUBB010000018.1"/>
</dbReference>
<evidence type="ECO:0000256" key="2">
    <source>
        <dbReference type="ARBA" id="ARBA00022679"/>
    </source>
</evidence>
<comment type="caution">
    <text evidence="4">The sequence shown here is derived from an EMBL/GenBank/DDBJ whole genome shotgun (WGS) entry which is preliminary data.</text>
</comment>
<dbReference type="AlphaFoldDB" id="A0A9X2UBA9"/>
<organism evidence="4 5">
    <name type="scientific">Salinibacter ruber</name>
    <dbReference type="NCBI Taxonomy" id="146919"/>
    <lineage>
        <taxon>Bacteria</taxon>
        <taxon>Pseudomonadati</taxon>
        <taxon>Rhodothermota</taxon>
        <taxon>Rhodothermia</taxon>
        <taxon>Rhodothermales</taxon>
        <taxon>Salinibacteraceae</taxon>
        <taxon>Salinibacter</taxon>
    </lineage>
</organism>
<dbReference type="GO" id="GO:0016757">
    <property type="term" value="F:glycosyltransferase activity"/>
    <property type="evidence" value="ECO:0007669"/>
    <property type="project" value="UniProtKB-KW"/>
</dbReference>
<evidence type="ECO:0000313" key="5">
    <source>
        <dbReference type="Proteomes" id="UP001155010"/>
    </source>
</evidence>
<dbReference type="CDD" id="cd03801">
    <property type="entry name" value="GT4_PimA-like"/>
    <property type="match status" value="1"/>
</dbReference>
<protein>
    <submittedName>
        <fullName evidence="4">Glycosyltransferase involved in cell wall biosynthesis</fullName>
    </submittedName>
</protein>
<dbReference type="SUPFAM" id="SSF53756">
    <property type="entry name" value="UDP-Glycosyltransferase/glycogen phosphorylase"/>
    <property type="match status" value="1"/>
</dbReference>
<dbReference type="EMBL" id="JANUBB010000018">
    <property type="protein sequence ID" value="MCS3953188.1"/>
    <property type="molecule type" value="Genomic_DNA"/>
</dbReference>
<keyword evidence="2" id="KW-0808">Transferase</keyword>
<evidence type="ECO:0000259" key="3">
    <source>
        <dbReference type="Pfam" id="PF00534"/>
    </source>
</evidence>
<dbReference type="PANTHER" id="PTHR12526">
    <property type="entry name" value="GLYCOSYLTRANSFERASE"/>
    <property type="match status" value="1"/>
</dbReference>
<name>A0A9X2UBA9_9BACT</name>
<reference evidence="4" key="1">
    <citation type="submission" date="2022-08" db="EMBL/GenBank/DDBJ databases">
        <title>Genomic Encyclopedia of Type Strains, Phase V (KMG-V): Genome sequencing to study the core and pangenomes of soil and plant-associated prokaryotes.</title>
        <authorList>
            <person name="Whitman W."/>
        </authorList>
    </citation>
    <scope>NUCLEOTIDE SEQUENCE</scope>
    <source>
        <strain evidence="4">SP2017</strain>
    </source>
</reference>
<sequence>MNRPNRIALVVHDLAKSAGVGTVARFLHDVIGQSDWFEADLISLAHGSDDRASVRLRNPATWTRGVQVQTETNDGVAYEHVGAVGAEIEYCRYQPRSVLTERLRGYDLVQIVAGTPAWAHVTRPLDIPVALQVATLAREERSWVLDGRWRPKALWRQAMVRLTDRLDHSALRHVDAAFVENQWMHDHLAAYMPPEDVIFAPPGVDTEQFMPGPPPSEGDHILSVGRFEDPRKNVTLLFEAYAALRNQSESVPHLVLAGRTAPTDAAWAQAEALGIRDAVTFGADVSMDELARLYRTAALYVVPSDEEGLGLTILEAMASGRPVVSTACGGPSTTVLDGETGRLVPVGDAEALAGAMADVIGDPERADAMGRRGRERAEEHFSMEATGQRFLDTYAQLLDDSSS</sequence>
<proteinExistence type="predicted"/>
<keyword evidence="1" id="KW-0328">Glycosyltransferase</keyword>
<evidence type="ECO:0000313" key="4">
    <source>
        <dbReference type="EMBL" id="MCS3953188.1"/>
    </source>
</evidence>
<dbReference type="Proteomes" id="UP001155010">
    <property type="component" value="Unassembled WGS sequence"/>
</dbReference>